<keyword evidence="1" id="KW-0408">Iron</keyword>
<accession>A0AA50KIC7</accession>
<protein>
    <recommendedName>
        <fullName evidence="1">Cytochrome c oxidase subunit 1</fullName>
        <ecNumber evidence="1">7.1.1.9</ecNumber>
    </recommendedName>
</protein>
<dbReference type="Gene3D" id="1.20.210.10">
    <property type="entry name" value="Cytochrome c oxidase-like, subunit I domain"/>
    <property type="match status" value="3"/>
</dbReference>
<comment type="catalytic activity">
    <reaction evidence="1">
        <text>4 Fe(II)-[cytochrome c] + O2 + 8 H(+)(in) = 4 Fe(III)-[cytochrome c] + 2 H2O + 4 H(+)(out)</text>
        <dbReference type="Rhea" id="RHEA:11436"/>
        <dbReference type="Rhea" id="RHEA-COMP:10350"/>
        <dbReference type="Rhea" id="RHEA-COMP:14399"/>
        <dbReference type="ChEBI" id="CHEBI:15377"/>
        <dbReference type="ChEBI" id="CHEBI:15378"/>
        <dbReference type="ChEBI" id="CHEBI:15379"/>
        <dbReference type="ChEBI" id="CHEBI:29033"/>
        <dbReference type="ChEBI" id="CHEBI:29034"/>
        <dbReference type="EC" id="7.1.1.9"/>
    </reaction>
</comment>
<dbReference type="InterPro" id="IPR036927">
    <property type="entry name" value="Cyt_c_oxase-like_su1_sf"/>
</dbReference>
<evidence type="ECO:0000256" key="1">
    <source>
        <dbReference type="RuleBase" id="RU000369"/>
    </source>
</evidence>
<feature type="transmembrane region" description="Helical" evidence="2">
    <location>
        <begin position="278"/>
        <end position="299"/>
    </location>
</feature>
<sequence length="403" mass="44240">MWKERWFLSTNAKDIGTLYLMFALFSGLLGTAFSVLIRLELSAPGVQYIADNQLYNSIITAHAILMIFFMVMPALIGGFGNFLLPLLVGGPDIIFLNNISFWLLIPSLLLFIFATIIENGAGTYPPLSGIQSHSGPSVDLAIFGLHLSGISSLLGAINFISTIINMRSPGIKLHKLALFGWAVVITAVLLLLSLPVLAGRVCYILILPGFGIVSTVISASSSKNVFGQDGHHMYTVGLDVDTRAYFTAATLIIAVPTGIKIFSWLATCYGGSLRMTPAMLFSLGFVVMFTIGGLMKYYLQHFLGLQGMPRRIGDYPDAFAGWNLISSFGSIVSVVATWYFLNILYLQLTQGTPVSRYPWLTPQYFSDLFQTLFNRNNSSLEWCLNSPPKPHAFVSLPLQSRAF</sequence>
<dbReference type="AlphaFoldDB" id="A0AA50KIC7"/>
<dbReference type="RefSeq" id="YP_010944617.1">
    <property type="nucleotide sequence ID" value="NC_082318.1"/>
</dbReference>
<comment type="pathway">
    <text evidence="1">Energy metabolism; oxidative phosphorylation.</text>
</comment>
<dbReference type="InterPro" id="IPR023616">
    <property type="entry name" value="Cyt_c_oxase-like_su1_dom"/>
</dbReference>
<dbReference type="EMBL" id="OR345370">
    <property type="protein sequence ID" value="WMB97494.1"/>
    <property type="molecule type" value="Genomic_DNA"/>
</dbReference>
<dbReference type="PANTHER" id="PTHR10422">
    <property type="entry name" value="CYTOCHROME C OXIDASE SUBUNIT 1"/>
    <property type="match status" value="1"/>
</dbReference>
<keyword evidence="1" id="KW-0186">Copper</keyword>
<keyword evidence="2" id="KW-1133">Transmembrane helix</keyword>
<dbReference type="EC" id="7.1.1.9" evidence="1"/>
<feature type="domain" description="Cytochrome oxidase subunit I profile" evidence="3">
    <location>
        <begin position="1"/>
        <end position="340"/>
    </location>
</feature>
<dbReference type="GO" id="GO:0046872">
    <property type="term" value="F:metal ion binding"/>
    <property type="evidence" value="ECO:0007669"/>
    <property type="project" value="UniProtKB-KW"/>
</dbReference>
<dbReference type="PANTHER" id="PTHR10422:SF18">
    <property type="entry name" value="CYTOCHROME C OXIDASE SUBUNIT 1"/>
    <property type="match status" value="1"/>
</dbReference>
<dbReference type="SUPFAM" id="SSF81442">
    <property type="entry name" value="Cytochrome c oxidase subunit I-like"/>
    <property type="match status" value="1"/>
</dbReference>
<dbReference type="GO" id="GO:0006123">
    <property type="term" value="P:mitochondrial electron transport, cytochrome c to oxygen"/>
    <property type="evidence" value="ECO:0007669"/>
    <property type="project" value="TreeGrafter"/>
</dbReference>
<dbReference type="GeneID" id="84369413"/>
<keyword evidence="1 4" id="KW-0496">Mitochondrion</keyword>
<dbReference type="GO" id="GO:0015990">
    <property type="term" value="P:electron transport coupled proton transport"/>
    <property type="evidence" value="ECO:0007669"/>
    <property type="project" value="TreeGrafter"/>
</dbReference>
<dbReference type="GO" id="GO:0004129">
    <property type="term" value="F:cytochrome-c oxidase activity"/>
    <property type="evidence" value="ECO:0007669"/>
    <property type="project" value="UniProtKB-EC"/>
</dbReference>
<dbReference type="PROSITE" id="PS50855">
    <property type="entry name" value="COX1"/>
    <property type="match status" value="1"/>
</dbReference>
<feature type="transmembrane region" description="Helical" evidence="2">
    <location>
        <begin position="176"/>
        <end position="194"/>
    </location>
</feature>
<keyword evidence="1" id="KW-0679">Respiratory chain</keyword>
<gene>
    <name evidence="4" type="primary">cox1</name>
</gene>
<feature type="transmembrane region" description="Helical" evidence="2">
    <location>
        <begin position="15"/>
        <end position="37"/>
    </location>
</feature>
<evidence type="ECO:0000256" key="2">
    <source>
        <dbReference type="SAM" id="Phobius"/>
    </source>
</evidence>
<keyword evidence="1" id="KW-0999">Mitochondrion inner membrane</keyword>
<feature type="transmembrane region" description="Helical" evidence="2">
    <location>
        <begin position="58"/>
        <end position="79"/>
    </location>
</feature>
<feature type="transmembrane region" description="Helical" evidence="2">
    <location>
        <begin position="242"/>
        <end position="266"/>
    </location>
</feature>
<evidence type="ECO:0000259" key="3">
    <source>
        <dbReference type="PROSITE" id="PS50855"/>
    </source>
</evidence>
<reference evidence="4" key="1">
    <citation type="submission" date="2023-07" db="EMBL/GenBank/DDBJ databases">
        <title>New applications for underutilized public sequencing data: a case study obtaining 31 new mitogenomes for the fungal order Onygenales.</title>
        <authorList>
            <person name="Corvalan l.C.J."/>
            <person name="Romao H.A.A."/>
            <person name="Moreira T.R."/>
            <person name="Bailao A.M."/>
            <person name="Borges C.L."/>
            <person name="Dias R.O."/>
            <person name="Nunes R."/>
        </authorList>
    </citation>
    <scope>NUCLEOTIDE SEQUENCE</scope>
    <source>
        <strain evidence="4">NRRL 5970</strain>
    </source>
</reference>
<comment type="similarity">
    <text evidence="1">Belongs to the heme-copper respiratory oxidase family.</text>
</comment>
<comment type="function">
    <text evidence="1">Component of the cytochrome c oxidase, the last enzyme in the mitochondrial electron transport chain which drives oxidative phosphorylation. The respiratory chain contains 3 multisubunit complexes succinate dehydrogenase (complex II, CII), ubiquinol-cytochrome c oxidoreductase (cytochrome b-c1 complex, complex III, CIII) and cytochrome c oxidase (complex IV, CIV), that cooperate to transfer electrons derived from NADH and succinate to molecular oxygen, creating an electrochemical gradient over the inner membrane that drives transmembrane transport and the ATP synthase. Cytochrome c oxidase is the component of the respiratory chain that catalyzes the reduction of oxygen to water. Electrons originating from reduced cytochrome c in the intermembrane space (IMS) are transferred via the dinuclear copper A center (CU(A)) of subunit 2 and heme A of subunit 1 to the active site in subunit 1, a binuclear center (BNC) formed by heme A3 and copper B (CU(B)). The BNC reduces molecular oxygen to 2 water molecules using 4 electrons from cytochrome c in the IMS and 4 protons from the mitochondrial matrix.</text>
</comment>
<comment type="subcellular location">
    <subcellularLocation>
        <location evidence="1">Mitochondrion inner membrane</location>
        <topology evidence="1">Multi-pass membrane protein</topology>
    </subcellularLocation>
</comment>
<feature type="transmembrane region" description="Helical" evidence="2">
    <location>
        <begin position="201"/>
        <end position="222"/>
    </location>
</feature>
<keyword evidence="1" id="KW-0479">Metal-binding</keyword>
<keyword evidence="1" id="KW-0249">Electron transport</keyword>
<dbReference type="InterPro" id="IPR000883">
    <property type="entry name" value="Cyt_C_Oxase_1"/>
</dbReference>
<name>A0AA50KIC7_9EURO</name>
<dbReference type="GO" id="GO:0020037">
    <property type="term" value="F:heme binding"/>
    <property type="evidence" value="ECO:0007669"/>
    <property type="project" value="InterPro"/>
</dbReference>
<dbReference type="GO" id="GO:0005743">
    <property type="term" value="C:mitochondrial inner membrane"/>
    <property type="evidence" value="ECO:0007669"/>
    <property type="project" value="UniProtKB-SubCell"/>
</dbReference>
<dbReference type="PRINTS" id="PR01165">
    <property type="entry name" value="CYCOXIDASEI"/>
</dbReference>
<proteinExistence type="inferred from homology"/>
<feature type="transmembrane region" description="Helical" evidence="2">
    <location>
        <begin position="319"/>
        <end position="341"/>
    </location>
</feature>
<dbReference type="Pfam" id="PF00115">
    <property type="entry name" value="COX1"/>
    <property type="match status" value="2"/>
</dbReference>
<feature type="transmembrane region" description="Helical" evidence="2">
    <location>
        <begin position="138"/>
        <end position="164"/>
    </location>
</feature>
<keyword evidence="1 2" id="KW-0472">Membrane</keyword>
<evidence type="ECO:0000313" key="4">
    <source>
        <dbReference type="EMBL" id="WMB97494.1"/>
    </source>
</evidence>
<feature type="transmembrane region" description="Helical" evidence="2">
    <location>
        <begin position="99"/>
        <end position="117"/>
    </location>
</feature>
<geneLocation type="mitochondrion" evidence="4"/>
<keyword evidence="1" id="KW-0813">Transport</keyword>
<organism evidence="4">
    <name type="scientific">Gymnascella citrina</name>
    <dbReference type="NCBI Taxonomy" id="37245"/>
    <lineage>
        <taxon>Eukaryota</taxon>
        <taxon>Fungi</taxon>
        <taxon>Dikarya</taxon>
        <taxon>Ascomycota</taxon>
        <taxon>Pezizomycotina</taxon>
        <taxon>Eurotiomycetes</taxon>
        <taxon>Eurotiomycetidae</taxon>
        <taxon>Onygenales</taxon>
        <taxon>Gymnoascaceae</taxon>
        <taxon>Gymnascella</taxon>
    </lineage>
</organism>
<keyword evidence="1" id="KW-0349">Heme</keyword>
<keyword evidence="1 2" id="KW-0812">Transmembrane</keyword>